<feature type="non-terminal residue" evidence="1">
    <location>
        <position position="31"/>
    </location>
</feature>
<evidence type="ECO:0000313" key="2">
    <source>
        <dbReference type="Proteomes" id="UP000265618"/>
    </source>
</evidence>
<gene>
    <name evidence="1" type="ORF">KIPB_007836</name>
</gene>
<sequence>MCVFQCEEDSQNRTCLLTLNESLLYPSEDMG</sequence>
<proteinExistence type="predicted"/>
<organism evidence="1 2">
    <name type="scientific">Kipferlia bialata</name>
    <dbReference type="NCBI Taxonomy" id="797122"/>
    <lineage>
        <taxon>Eukaryota</taxon>
        <taxon>Metamonada</taxon>
        <taxon>Carpediemonas-like organisms</taxon>
        <taxon>Kipferlia</taxon>
    </lineage>
</organism>
<dbReference type="EMBL" id="BDIP01002289">
    <property type="protein sequence ID" value="GCA63096.1"/>
    <property type="molecule type" value="Genomic_DNA"/>
</dbReference>
<comment type="caution">
    <text evidence="1">The sequence shown here is derived from an EMBL/GenBank/DDBJ whole genome shotgun (WGS) entry which is preliminary data.</text>
</comment>
<evidence type="ECO:0000313" key="1">
    <source>
        <dbReference type="EMBL" id="GCA63096.1"/>
    </source>
</evidence>
<dbReference type="AlphaFoldDB" id="A0A391NSP5"/>
<keyword evidence="2" id="KW-1185">Reference proteome</keyword>
<name>A0A391NSP5_9EUKA</name>
<accession>A0A391NSP5</accession>
<dbReference type="Proteomes" id="UP000265618">
    <property type="component" value="Unassembled WGS sequence"/>
</dbReference>
<protein>
    <submittedName>
        <fullName evidence="1">Uncharacterized protein</fullName>
    </submittedName>
</protein>
<reference evidence="1 2" key="1">
    <citation type="journal article" date="2018" name="PLoS ONE">
        <title>The draft genome of Kipferlia bialata reveals reductive genome evolution in fornicate parasites.</title>
        <authorList>
            <person name="Tanifuji G."/>
            <person name="Takabayashi S."/>
            <person name="Kume K."/>
            <person name="Takagi M."/>
            <person name="Nakayama T."/>
            <person name="Kamikawa R."/>
            <person name="Inagaki Y."/>
            <person name="Hashimoto T."/>
        </authorList>
    </citation>
    <scope>NUCLEOTIDE SEQUENCE [LARGE SCALE GENOMIC DNA]</scope>
    <source>
        <strain evidence="1">NY0173</strain>
    </source>
</reference>